<dbReference type="SUPFAM" id="SSF48452">
    <property type="entry name" value="TPR-like"/>
    <property type="match status" value="4"/>
</dbReference>
<dbReference type="PROSITE" id="PS50005">
    <property type="entry name" value="TPR"/>
    <property type="match status" value="1"/>
</dbReference>
<feature type="compositionally biased region" description="Pro residues" evidence="2">
    <location>
        <begin position="949"/>
        <end position="964"/>
    </location>
</feature>
<dbReference type="Pfam" id="PF13174">
    <property type="entry name" value="TPR_6"/>
    <property type="match status" value="3"/>
</dbReference>
<dbReference type="RefSeq" id="WP_145054701.1">
    <property type="nucleotide sequence ID" value="NZ_CP036433.1"/>
</dbReference>
<dbReference type="SMART" id="SM00028">
    <property type="entry name" value="TPR"/>
    <property type="match status" value="5"/>
</dbReference>
<gene>
    <name evidence="4" type="ORF">Pla8534_38430</name>
</gene>
<evidence type="ECO:0000256" key="2">
    <source>
        <dbReference type="SAM" id="MobiDB-lite"/>
    </source>
</evidence>
<dbReference type="OrthoDB" id="9757961at2"/>
<keyword evidence="3" id="KW-0732">Signal</keyword>
<keyword evidence="1" id="KW-0802">TPR repeat</keyword>
<dbReference type="KEGG" id="lcre:Pla8534_38430"/>
<feature type="repeat" description="TPR" evidence="1">
    <location>
        <begin position="59"/>
        <end position="92"/>
    </location>
</feature>
<dbReference type="Pfam" id="PF13432">
    <property type="entry name" value="TPR_16"/>
    <property type="match status" value="1"/>
</dbReference>
<organism evidence="4 5">
    <name type="scientific">Lignipirellula cremea</name>
    <dbReference type="NCBI Taxonomy" id="2528010"/>
    <lineage>
        <taxon>Bacteria</taxon>
        <taxon>Pseudomonadati</taxon>
        <taxon>Planctomycetota</taxon>
        <taxon>Planctomycetia</taxon>
        <taxon>Pirellulales</taxon>
        <taxon>Pirellulaceae</taxon>
        <taxon>Lignipirellula</taxon>
    </lineage>
</organism>
<evidence type="ECO:0000256" key="1">
    <source>
        <dbReference type="PROSITE-ProRule" id="PRU00339"/>
    </source>
</evidence>
<dbReference type="InterPro" id="IPR011990">
    <property type="entry name" value="TPR-like_helical_dom_sf"/>
</dbReference>
<dbReference type="Pfam" id="PF14559">
    <property type="entry name" value="TPR_19"/>
    <property type="match status" value="1"/>
</dbReference>
<sequence precursor="true">MRGIQHGIAAACLVCLLANVATADAPADLKQGVERLAAGEAAAALPLLESAAEGLPASVEAHLALGDCRLQLGQIEKALASFRQVRALSPNHRRAKEIIDALASQEKDFDSKFAYAEQLIASGEYLAAQAILLHVIWEPYSDEELDRSRLLLKTAKFFTLTQGKSKNSAMSDFHKDGPYRSSDPNIRGAAQVLDALLVSVQSKSADLDTLLSGADKLPAPWPARAVLARAAQLALSGDDPVAASRQLRQHADALPKDVFSWWAIPAVKDLLSQAESAHGAGRRDEALAILWPMFSAGDTPAAGAAAELNWQAGWITGRMPSRDNLLPLVAQVAALVPSAATASPLTAADLAPLAWSADLLLAVGAEHHLDYSERLLELARTAGQRSTASGPAEKLSPGTDLQLSILARLASTTDDETARNAVVVQVRSLLDAHAGHASLALLLQRIVVLADDAAPTAVQLHSAFATMADGPSQRLLLKYAAAGYLSLARQLDPPATQTVDPAAPLARADAIALVLESRATAAAADKLALPQEVQAIVNLYAKRRQWTAAQAAVAAFFQERDPAAAAVANAQILLRRQQSQDQQRLAAQLQLAEKLPEELTTVLAAAMTALPADGDAPLRERLLASVDPMISHYTSLERLDLARAMIAALAGKEDSPAADWALWSESQLLAGTAAEAIQAQASRFEKGRKLEPHPAHQKEMDLLGQLLTQHPRSRFAAPAASALAGIPQIYEHHQAFAASEALLTTFVKKHPGLLAAEQLEHQALLVLFRRAEAAFEEAAPHEPPPVAMSAEYQAAVLAAAAWLKAHPAGPHSAQVERRIFDVAKTYGQINAWAAARTVIAEFGNATPDFRHPSRLRLLTAVAWLGELDRDHALEYFQLGLLPGDGDSAYGDASYSAIASNTASGFAPPALRLGESYGPPGTYPASGPVPTPTVVPSAEPGQPGMDAPNAGPPLPVAPQPYPSTSPAPSGYGYAAPSRPENTALAMIQQAQRRQSANVANMEAANEGQQGNAPQQGQQQMMQQEMQQLDGTAIATTAGTVLSEAEMKRQDDAADQAYRLLIALLGEPESRTAAADARSQVFWLFGFLEGEQRFDAAANWIERYLTDQPDDPAQTALAYQLLQDRLHWAGRTSPSDRIDLAFLDQRHELFAAARKQITVFMAKYLGDKHWRRQAQMLQVESHQQEARLAAKVSSVRASGLLVQAARTLLEVLRSEPDHPAAASFPQQLWNIGEHLHRLGQRDRAIYVFSQIPIYFPLDTNASLAVRRIAELHAQGLSNPLKAVETYQEYLNLAGADPTTSNQIYDIAERLAASRRYLEALHVYDVFVDSFPTDERACLALQGIGRTHQANEAWEEALKSFQRVLDEYPTCASLPDVKLAIAECYINLSEWAKARKLYEEFAQAYPEHGQAAMVAGRSPVLKQLDRYQTLLSDKEVDRNKDDAQFQIARIVLNQLGNQVKAIAEFRKVTANFPGSDLGDDAQLEIGKTLLALDRGDEARTELAKVATNFPGSPFADDALYIIGSSYQQQAERLAVVTSETAWARAYERNQQLAYQQFNDVVQAQAKEQSARRAQLKGAGKSVELGLDEAANSFRYNGRNFDNISNSAKLAEQQAETESALQVANRQDRINEAYREAVAQFSRVSTEYPLGDKTDDALIEIAQIYETRLKDRAAAMKTYQRVVELFPGTPVAEDAAWKVAAFYEQEGQFAAAASAFREFTRTYPASSRVADAQFALAEMLEQLGKWNDAMDAYEIFRQKFAGHAKANLASDQINWIKAYRK</sequence>
<dbReference type="Proteomes" id="UP000317648">
    <property type="component" value="Chromosome"/>
</dbReference>
<feature type="compositionally biased region" description="Low complexity" evidence="2">
    <location>
        <begin position="1002"/>
        <end position="1024"/>
    </location>
</feature>
<dbReference type="InterPro" id="IPR019734">
    <property type="entry name" value="TPR_rpt"/>
</dbReference>
<protein>
    <submittedName>
        <fullName evidence="4">Tol-pal system protein YbgF</fullName>
    </submittedName>
</protein>
<feature type="compositionally biased region" description="Polar residues" evidence="2">
    <location>
        <begin position="987"/>
        <end position="997"/>
    </location>
</feature>
<name>A0A518DW23_9BACT</name>
<dbReference type="EMBL" id="CP036433">
    <property type="protein sequence ID" value="QDU96024.1"/>
    <property type="molecule type" value="Genomic_DNA"/>
</dbReference>
<dbReference type="PANTHER" id="PTHR12558">
    <property type="entry name" value="CELL DIVISION CYCLE 16,23,27"/>
    <property type="match status" value="1"/>
</dbReference>
<accession>A0A518DW23</accession>
<proteinExistence type="predicted"/>
<reference evidence="4 5" key="1">
    <citation type="submission" date="2019-02" db="EMBL/GenBank/DDBJ databases">
        <title>Deep-cultivation of Planctomycetes and their phenomic and genomic characterization uncovers novel biology.</title>
        <authorList>
            <person name="Wiegand S."/>
            <person name="Jogler M."/>
            <person name="Boedeker C."/>
            <person name="Pinto D."/>
            <person name="Vollmers J."/>
            <person name="Rivas-Marin E."/>
            <person name="Kohn T."/>
            <person name="Peeters S.H."/>
            <person name="Heuer A."/>
            <person name="Rast P."/>
            <person name="Oberbeckmann S."/>
            <person name="Bunk B."/>
            <person name="Jeske O."/>
            <person name="Meyerdierks A."/>
            <person name="Storesund J.E."/>
            <person name="Kallscheuer N."/>
            <person name="Luecker S."/>
            <person name="Lage O.M."/>
            <person name="Pohl T."/>
            <person name="Merkel B.J."/>
            <person name="Hornburger P."/>
            <person name="Mueller R.-W."/>
            <person name="Bruemmer F."/>
            <person name="Labrenz M."/>
            <person name="Spormann A.M."/>
            <person name="Op den Camp H."/>
            <person name="Overmann J."/>
            <person name="Amann R."/>
            <person name="Jetten M.S.M."/>
            <person name="Mascher T."/>
            <person name="Medema M.H."/>
            <person name="Devos D.P."/>
            <person name="Kaster A.-K."/>
            <person name="Ovreas L."/>
            <person name="Rohde M."/>
            <person name="Galperin M.Y."/>
            <person name="Jogler C."/>
        </authorList>
    </citation>
    <scope>NUCLEOTIDE SEQUENCE [LARGE SCALE GENOMIC DNA]</scope>
    <source>
        <strain evidence="4 5">Pla85_3_4</strain>
    </source>
</reference>
<evidence type="ECO:0000313" key="5">
    <source>
        <dbReference type="Proteomes" id="UP000317648"/>
    </source>
</evidence>
<feature type="region of interest" description="Disordered" evidence="2">
    <location>
        <begin position="916"/>
        <end position="1024"/>
    </location>
</feature>
<evidence type="ECO:0000256" key="3">
    <source>
        <dbReference type="SAM" id="SignalP"/>
    </source>
</evidence>
<feature type="signal peptide" evidence="3">
    <location>
        <begin position="1"/>
        <end position="23"/>
    </location>
</feature>
<evidence type="ECO:0000313" key="4">
    <source>
        <dbReference type="EMBL" id="QDU96024.1"/>
    </source>
</evidence>
<dbReference type="PANTHER" id="PTHR12558:SF13">
    <property type="entry name" value="CELL DIVISION CYCLE PROTEIN 27 HOMOLOG"/>
    <property type="match status" value="1"/>
</dbReference>
<keyword evidence="5" id="KW-1185">Reference proteome</keyword>
<dbReference type="Gene3D" id="1.25.40.10">
    <property type="entry name" value="Tetratricopeptide repeat domain"/>
    <property type="match status" value="6"/>
</dbReference>
<feature type="chain" id="PRO_5021930749" evidence="3">
    <location>
        <begin position="24"/>
        <end position="1777"/>
    </location>
</feature>